<evidence type="ECO:0000256" key="5">
    <source>
        <dbReference type="SAM" id="Phobius"/>
    </source>
</evidence>
<feature type="transmembrane region" description="Helical" evidence="5">
    <location>
        <begin position="195"/>
        <end position="217"/>
    </location>
</feature>
<feature type="domain" description="Major facilitator superfamily (MFS) profile" evidence="6">
    <location>
        <begin position="29"/>
        <end position="255"/>
    </location>
</feature>
<organism evidence="7">
    <name type="scientific">Escherichia coli</name>
    <dbReference type="NCBI Taxonomy" id="562"/>
    <lineage>
        <taxon>Bacteria</taxon>
        <taxon>Pseudomonadati</taxon>
        <taxon>Pseudomonadota</taxon>
        <taxon>Gammaproteobacteria</taxon>
        <taxon>Enterobacterales</taxon>
        <taxon>Enterobacteriaceae</taxon>
        <taxon>Escherichia</taxon>
    </lineage>
</organism>
<evidence type="ECO:0000256" key="1">
    <source>
        <dbReference type="ARBA" id="ARBA00022475"/>
    </source>
</evidence>
<feature type="transmembrane region" description="Helical" evidence="5">
    <location>
        <begin position="223"/>
        <end position="244"/>
    </location>
</feature>
<dbReference type="Pfam" id="PF07690">
    <property type="entry name" value="MFS_1"/>
    <property type="match status" value="1"/>
</dbReference>
<dbReference type="PROSITE" id="PS50850">
    <property type="entry name" value="MFS"/>
    <property type="match status" value="1"/>
</dbReference>
<geneLocation type="plasmid" evidence="7">
    <name>p417H-90</name>
</geneLocation>
<dbReference type="InterPro" id="IPR020846">
    <property type="entry name" value="MFS_dom"/>
</dbReference>
<keyword evidence="7" id="KW-0614">Plasmid</keyword>
<evidence type="ECO:0000256" key="4">
    <source>
        <dbReference type="ARBA" id="ARBA00023136"/>
    </source>
</evidence>
<keyword evidence="2 5" id="KW-0812">Transmembrane</keyword>
<feature type="transmembrane region" description="Helical" evidence="5">
    <location>
        <begin position="103"/>
        <end position="125"/>
    </location>
</feature>
<evidence type="ECO:0000259" key="6">
    <source>
        <dbReference type="PROSITE" id="PS50850"/>
    </source>
</evidence>
<dbReference type="InterPro" id="IPR011701">
    <property type="entry name" value="MFS"/>
</dbReference>
<feature type="transmembrane region" description="Helical" evidence="5">
    <location>
        <begin position="161"/>
        <end position="183"/>
    </location>
</feature>
<accession>I3VZX3</accession>
<feature type="transmembrane region" description="Helical" evidence="5">
    <location>
        <begin position="20"/>
        <end position="40"/>
    </location>
</feature>
<dbReference type="GO" id="GO:0022857">
    <property type="term" value="F:transmembrane transporter activity"/>
    <property type="evidence" value="ECO:0007669"/>
    <property type="project" value="InterPro"/>
</dbReference>
<dbReference type="InterPro" id="IPR036259">
    <property type="entry name" value="MFS_trans_sf"/>
</dbReference>
<reference evidence="7" key="1">
    <citation type="submission" date="2012-01" db="EMBL/GenBank/DDBJ databases">
        <authorList>
            <person name="Summers A.O."/>
            <person name="Wireman J."/>
        </authorList>
    </citation>
    <scope>NUCLEOTIDE SEQUENCE</scope>
    <source>
        <strain evidence="7">417H</strain>
        <plasmid evidence="7">p417H-90</plasmid>
    </source>
</reference>
<feature type="transmembrane region" description="Helical" evidence="5">
    <location>
        <begin position="69"/>
        <end position="91"/>
    </location>
</feature>
<feature type="transmembrane region" description="Helical" evidence="5">
    <location>
        <begin position="137"/>
        <end position="155"/>
    </location>
</feature>
<dbReference type="Gene3D" id="1.20.1250.20">
    <property type="entry name" value="MFS general substrate transporter like domains"/>
    <property type="match status" value="1"/>
</dbReference>
<dbReference type="SUPFAM" id="SSF103473">
    <property type="entry name" value="MFS general substrate transporter"/>
    <property type="match status" value="1"/>
</dbReference>
<keyword evidence="1" id="KW-1003">Cell membrane</keyword>
<evidence type="ECO:0000256" key="2">
    <source>
        <dbReference type="ARBA" id="ARBA00022692"/>
    </source>
</evidence>
<dbReference type="EMBL" id="JQ418522">
    <property type="protein sequence ID" value="AFK88900.1"/>
    <property type="molecule type" value="Genomic_DNA"/>
</dbReference>
<evidence type="ECO:0000313" key="7">
    <source>
        <dbReference type="EMBL" id="AFK88900.1"/>
    </source>
</evidence>
<name>I3VZX3_ECOLX</name>
<keyword evidence="3 5" id="KW-1133">Transmembrane helix</keyword>
<evidence type="ECO:0000256" key="3">
    <source>
        <dbReference type="ARBA" id="ARBA00022989"/>
    </source>
</evidence>
<protein>
    <submittedName>
        <fullName evidence="7">Major facilitator superfamily MFS_1</fullName>
    </submittedName>
</protein>
<proteinExistence type="predicted"/>
<dbReference type="AlphaFoldDB" id="I3VZX3"/>
<keyword evidence="4 5" id="KW-0472">Membrane</keyword>
<sequence>MTGLPLGGMVSGALVEYGPLPRQMPLFLMLLILAVCMAVSGKARETVDKKPGALASLVPQLTLPGEAKAAFPCATVTFVCTWALGGFFQAFGPAMTSEPLHSSNAMVAAMVFASIMAPAAIGASLAGKMQALTAQRAGMLGFALFVLFLLFTLRMHALSGFLLASVLAGITQGMVLTGSIRTMVDKVGLKDRASVLSVIYATSYTGTAVPTLIAGYFSSEQGLFRVATGYGVLALTGALLILILKPKKDGVPGGQ</sequence>